<proteinExistence type="predicted"/>
<feature type="chain" id="PRO_5040862640" evidence="1">
    <location>
        <begin position="23"/>
        <end position="239"/>
    </location>
</feature>
<dbReference type="AlphaFoldDB" id="A0A9X3F2G8"/>
<dbReference type="Pfam" id="PF06439">
    <property type="entry name" value="3keto-disac_hyd"/>
    <property type="match status" value="1"/>
</dbReference>
<evidence type="ECO:0000259" key="2">
    <source>
        <dbReference type="Pfam" id="PF06439"/>
    </source>
</evidence>
<dbReference type="PROSITE" id="PS51257">
    <property type="entry name" value="PROKAR_LIPOPROTEIN"/>
    <property type="match status" value="1"/>
</dbReference>
<reference evidence="3" key="1">
    <citation type="submission" date="2022-11" db="EMBL/GenBank/DDBJ databases">
        <title>Marilongibacter aestuarii gen. nov., sp. nov., isolated from tidal flat sediment.</title>
        <authorList>
            <person name="Jiayan W."/>
        </authorList>
    </citation>
    <scope>NUCLEOTIDE SEQUENCE</scope>
    <source>
        <strain evidence="3">Z1-6</strain>
    </source>
</reference>
<name>A0A9X3F2G8_9BACT</name>
<feature type="signal peptide" evidence="1">
    <location>
        <begin position="1"/>
        <end position="22"/>
    </location>
</feature>
<organism evidence="3 4">
    <name type="scientific">Draconibacterium aestuarii</name>
    <dbReference type="NCBI Taxonomy" id="2998507"/>
    <lineage>
        <taxon>Bacteria</taxon>
        <taxon>Pseudomonadati</taxon>
        <taxon>Bacteroidota</taxon>
        <taxon>Bacteroidia</taxon>
        <taxon>Marinilabiliales</taxon>
        <taxon>Prolixibacteraceae</taxon>
        <taxon>Draconibacterium</taxon>
    </lineage>
</organism>
<feature type="domain" description="3-keto-alpha-glucoside-1,2-lyase/3-keto-2-hydroxy-glucal hydratase" evidence="2">
    <location>
        <begin position="41"/>
        <end position="237"/>
    </location>
</feature>
<dbReference type="EMBL" id="JAPOHD010000007">
    <property type="protein sequence ID" value="MCY1719334.1"/>
    <property type="molecule type" value="Genomic_DNA"/>
</dbReference>
<dbReference type="InterPro" id="IPR010496">
    <property type="entry name" value="AL/BT2_dom"/>
</dbReference>
<keyword evidence="1" id="KW-0732">Signal</keyword>
<dbReference type="GO" id="GO:0016787">
    <property type="term" value="F:hydrolase activity"/>
    <property type="evidence" value="ECO:0007669"/>
    <property type="project" value="InterPro"/>
</dbReference>
<evidence type="ECO:0000313" key="4">
    <source>
        <dbReference type="Proteomes" id="UP001145087"/>
    </source>
</evidence>
<dbReference type="Gene3D" id="2.60.120.560">
    <property type="entry name" value="Exo-inulinase, domain 1"/>
    <property type="match status" value="1"/>
</dbReference>
<dbReference type="Proteomes" id="UP001145087">
    <property type="component" value="Unassembled WGS sequence"/>
</dbReference>
<protein>
    <submittedName>
        <fullName evidence="3">DUF1080 domain-containing protein</fullName>
    </submittedName>
</protein>
<dbReference type="RefSeq" id="WP_343331672.1">
    <property type="nucleotide sequence ID" value="NZ_JAPOHD010000007.1"/>
</dbReference>
<comment type="caution">
    <text evidence="3">The sequence shown here is derived from an EMBL/GenBank/DDBJ whole genome shotgun (WGS) entry which is preliminary data.</text>
</comment>
<keyword evidence="4" id="KW-1185">Reference proteome</keyword>
<gene>
    <name evidence="3" type="ORF">OU798_03220</name>
</gene>
<evidence type="ECO:0000256" key="1">
    <source>
        <dbReference type="SAM" id="SignalP"/>
    </source>
</evidence>
<sequence>MRKFSFLLLSVVSIALFSCSFSSEKKNKDVSATIIKSGETWEFLFNGSSIDKWKKYNGEEVTGWKVINGILNNSGIGSDHGGDIITKKEYTNFELYVEWKISPESNSGIFYHAKEGVAEKIYESGPEYQLLDDKGWPTKLKDSQYTGSNYSMEAPVGAEVALVGDWNTTRIVVKNPHVEHWLNGKKVVEYELWSDKWQAQKAAGKWKDATHYGMAKEGHIGLQDHGGLTQFRMIKIREL</sequence>
<accession>A0A9X3F2G8</accession>
<evidence type="ECO:0000313" key="3">
    <source>
        <dbReference type="EMBL" id="MCY1719334.1"/>
    </source>
</evidence>